<gene>
    <name evidence="1" type="primary">NCAS0G03500</name>
    <name evidence="1" type="ordered locus">NCAS_0G03500</name>
</gene>
<name>G0VHD1_NAUCA</name>
<organism evidence="1 2">
    <name type="scientific">Naumovozyma castellii</name>
    <name type="common">Yeast</name>
    <name type="synonym">Saccharomyces castellii</name>
    <dbReference type="NCBI Taxonomy" id="27288"/>
    <lineage>
        <taxon>Eukaryota</taxon>
        <taxon>Fungi</taxon>
        <taxon>Dikarya</taxon>
        <taxon>Ascomycota</taxon>
        <taxon>Saccharomycotina</taxon>
        <taxon>Saccharomycetes</taxon>
        <taxon>Saccharomycetales</taxon>
        <taxon>Saccharomycetaceae</taxon>
        <taxon>Naumovozyma</taxon>
    </lineage>
</organism>
<keyword evidence="2" id="KW-1185">Reference proteome</keyword>
<dbReference type="GeneID" id="96904902"/>
<dbReference type="GO" id="GO:0006397">
    <property type="term" value="P:mRNA processing"/>
    <property type="evidence" value="ECO:0007669"/>
    <property type="project" value="EnsemblFungi"/>
</dbReference>
<dbReference type="RefSeq" id="XP_003677589.1">
    <property type="nucleotide sequence ID" value="XM_003677541.1"/>
</dbReference>
<dbReference type="GO" id="GO:0017004">
    <property type="term" value="P:cytochrome complex assembly"/>
    <property type="evidence" value="ECO:0007669"/>
    <property type="project" value="EnsemblFungi"/>
</dbReference>
<dbReference type="eggNOG" id="ENOG502S6VE">
    <property type="taxonomic scope" value="Eukaryota"/>
</dbReference>
<dbReference type="AlphaFoldDB" id="G0VHD1"/>
<dbReference type="OrthoDB" id="4036068at2759"/>
<reference evidence="1 2" key="1">
    <citation type="journal article" date="2011" name="Proc. Natl. Acad. Sci. U.S.A.">
        <title>Evolutionary erosion of yeast sex chromosomes by mating-type switching accidents.</title>
        <authorList>
            <person name="Gordon J.L."/>
            <person name="Armisen D."/>
            <person name="Proux-Wera E."/>
            <person name="Oheigeartaigh S.S."/>
            <person name="Byrne K.P."/>
            <person name="Wolfe K.H."/>
        </authorList>
    </citation>
    <scope>NUCLEOTIDE SEQUENCE [LARGE SCALE GENOMIC DNA]</scope>
    <source>
        <strain evidence="2">ATCC 76901 / BCRC 22586 / CBS 4309 / NBRC 1992 / NRRL Y-12630</strain>
    </source>
</reference>
<protein>
    <submittedName>
        <fullName evidence="1">Uncharacterized protein</fullName>
    </submittedName>
</protein>
<dbReference type="Proteomes" id="UP000001640">
    <property type="component" value="Chromosome 7"/>
</dbReference>
<proteinExistence type="predicted"/>
<dbReference type="EMBL" id="HE576758">
    <property type="protein sequence ID" value="CCC71237.1"/>
    <property type="molecule type" value="Genomic_DNA"/>
</dbReference>
<evidence type="ECO:0000313" key="2">
    <source>
        <dbReference type="Proteomes" id="UP000001640"/>
    </source>
</evidence>
<accession>G0VHD1</accession>
<dbReference type="InParanoid" id="G0VHD1"/>
<dbReference type="GO" id="GO:0048255">
    <property type="term" value="P:mRNA stabilization"/>
    <property type="evidence" value="ECO:0007669"/>
    <property type="project" value="EnsemblFungi"/>
</dbReference>
<reference key="2">
    <citation type="submission" date="2011-08" db="EMBL/GenBank/DDBJ databases">
        <title>Genome sequence of Naumovozyma castellii.</title>
        <authorList>
            <person name="Gordon J.L."/>
            <person name="Armisen D."/>
            <person name="Proux-Wera E."/>
            <person name="OhEigeartaigh S.S."/>
            <person name="Byrne K.P."/>
            <person name="Wolfe K.H."/>
        </authorList>
    </citation>
    <scope>NUCLEOTIDE SEQUENCE</scope>
    <source>
        <strain>Type strain:CBS 4309</strain>
    </source>
</reference>
<dbReference type="FunCoup" id="G0VHD1">
    <property type="interactions" value="38"/>
</dbReference>
<sequence length="238" mass="27776">MRHNIKYIYKTLKTPHFVYKYGDVSEKEFQELGRRIGINAARAQYMDALQSYNTLYLFSWQLEKDRKINRDYYWNLFFENGFKNGGLDTTAPSLHLPEKINNSIFQECVGTKLSPSNEEYRLFLQRNPNIDSIESTLSYVEDNPSSELTLKMMGLLINPEINISLMETISYIQPFLEESNNKYTNLDYTKLLELAKNSSTERDPNKLKVKELLHGLARNDLSVPKLVKNGDWLILTKP</sequence>
<evidence type="ECO:0000313" key="1">
    <source>
        <dbReference type="EMBL" id="CCC71237.1"/>
    </source>
</evidence>
<dbReference type="OMA" id="DYYWNLF"/>
<dbReference type="HOGENOM" id="CLU_090080_0_0_1"/>
<dbReference type="KEGG" id="ncs:NCAS_0G03500"/>